<reference evidence="2 3" key="1">
    <citation type="submission" date="2024-08" db="EMBL/GenBank/DDBJ databases">
        <authorList>
            <person name="Feng Z."/>
            <person name="Ronholm J."/>
        </authorList>
    </citation>
    <scope>NUCLEOTIDE SEQUENCE [LARGE SCALE GENOMIC DNA]</scope>
    <source>
        <strain evidence="2 3">4-AB0-8</strain>
    </source>
</reference>
<feature type="transmembrane region" description="Helical" evidence="1">
    <location>
        <begin position="98"/>
        <end position="118"/>
    </location>
</feature>
<organism evidence="2 3">
    <name type="scientific">Comamonas jiangduensis</name>
    <dbReference type="NCBI Taxonomy" id="1194168"/>
    <lineage>
        <taxon>Bacteria</taxon>
        <taxon>Pseudomonadati</taxon>
        <taxon>Pseudomonadota</taxon>
        <taxon>Betaproteobacteria</taxon>
        <taxon>Burkholderiales</taxon>
        <taxon>Comamonadaceae</taxon>
        <taxon>Comamonas</taxon>
    </lineage>
</organism>
<comment type="caution">
    <text evidence="2">The sequence shown here is derived from an EMBL/GenBank/DDBJ whole genome shotgun (WGS) entry which is preliminary data.</text>
</comment>
<proteinExistence type="predicted"/>
<dbReference type="Pfam" id="PF06912">
    <property type="entry name" value="DUF1275"/>
    <property type="match status" value="1"/>
</dbReference>
<evidence type="ECO:0000313" key="2">
    <source>
        <dbReference type="EMBL" id="MEZ2738676.1"/>
    </source>
</evidence>
<feature type="transmembrane region" description="Helical" evidence="1">
    <location>
        <begin position="124"/>
        <end position="141"/>
    </location>
</feature>
<protein>
    <submittedName>
        <fullName evidence="2">YoaK family protein</fullName>
    </submittedName>
</protein>
<feature type="transmembrane region" description="Helical" evidence="1">
    <location>
        <begin position="63"/>
        <end position="86"/>
    </location>
</feature>
<feature type="transmembrane region" description="Helical" evidence="1">
    <location>
        <begin position="194"/>
        <end position="212"/>
    </location>
</feature>
<dbReference type="PANTHER" id="PTHR37314">
    <property type="entry name" value="SLR0142 PROTEIN"/>
    <property type="match status" value="1"/>
</dbReference>
<keyword evidence="1" id="KW-1133">Transmembrane helix</keyword>
<dbReference type="PANTHER" id="PTHR37314:SF4">
    <property type="entry name" value="UPF0700 TRANSMEMBRANE PROTEIN YOAK"/>
    <property type="match status" value="1"/>
</dbReference>
<feature type="transmembrane region" description="Helical" evidence="1">
    <location>
        <begin position="218"/>
        <end position="240"/>
    </location>
</feature>
<keyword evidence="3" id="KW-1185">Reference proteome</keyword>
<keyword evidence="1" id="KW-0472">Membrane</keyword>
<sequence length="250" mass="27320">MRRLRHLTSSHRTGATNRALGYLMAFNAGAINAGGFMVLHLYTSHMTGFVSMLADNLILGNTALVLSAIGALLAFTTGAAVTAILVNWARHMRLRSAYALPLLLVALLMLLFGLVGAVTMHWETLFAVPLTVLLLSFMMGVQNATLTKMSHATIRTTHMTGVVTDLGMELGRMLFWNRAGRNASQQVHANWGRVRLFSGLLAMFLSGGIAGAWGFQHWGFVCVLPLALLLTVVSLPPLWADGLHWLRRRN</sequence>
<evidence type="ECO:0000256" key="1">
    <source>
        <dbReference type="SAM" id="Phobius"/>
    </source>
</evidence>
<gene>
    <name evidence="2" type="ORF">ACBP88_04235</name>
</gene>
<dbReference type="EMBL" id="JBGJLR010000003">
    <property type="protein sequence ID" value="MEZ2738676.1"/>
    <property type="molecule type" value="Genomic_DNA"/>
</dbReference>
<keyword evidence="1" id="KW-0812">Transmembrane</keyword>
<dbReference type="RefSeq" id="WP_370890988.1">
    <property type="nucleotide sequence ID" value="NZ_JBGJLR010000003.1"/>
</dbReference>
<evidence type="ECO:0000313" key="3">
    <source>
        <dbReference type="Proteomes" id="UP001567350"/>
    </source>
</evidence>
<feature type="transmembrane region" description="Helical" evidence="1">
    <location>
        <begin position="20"/>
        <end position="43"/>
    </location>
</feature>
<dbReference type="InterPro" id="IPR010699">
    <property type="entry name" value="DUF1275"/>
</dbReference>
<dbReference type="Proteomes" id="UP001567350">
    <property type="component" value="Unassembled WGS sequence"/>
</dbReference>
<accession>A0ABV4IA92</accession>
<name>A0ABV4IA92_9BURK</name>